<dbReference type="Pfam" id="PF14579">
    <property type="entry name" value="HHH_6"/>
    <property type="match status" value="1"/>
</dbReference>
<sequence length="348" mass="38404">SSRPSTRLLSEAPQDVDARDEPGHDGTEGVATSTTLPLHPRHAAMAGDSLSTHVVRLGFRQISGLKEEDGRKIAIARKNGYDSIRDLWLRTRLSPAVLERLAEADAFRSLGLDRRQALWAVRALRRAGDKDDLPLFARVATPEQEPDVALPPMWLGEHVVADYRHLHLSLKAHPVSFLRADLDRRRVLPNERLATLPSGRRVSVAGLVLVRQRPGTAKGVIFATLEDETAVANVIVWPQVFEVFRPIVLGARLVAVTGRLQNEQGVIHVVAERLDDLTPLLKKLAEDAGCIETLARCDEFKRPIPEHRQPVRAGASLAVLLREAPDLGDDLAPAARVRSAMPKGRNFR</sequence>
<dbReference type="PANTHER" id="PTHR32294:SF4">
    <property type="entry name" value="ERROR-PRONE DNA POLYMERASE"/>
    <property type="match status" value="1"/>
</dbReference>
<evidence type="ECO:0000313" key="7">
    <source>
        <dbReference type="Proteomes" id="UP000248863"/>
    </source>
</evidence>
<feature type="region of interest" description="Disordered" evidence="3">
    <location>
        <begin position="1"/>
        <end position="34"/>
    </location>
</feature>
<dbReference type="GO" id="GO:0008408">
    <property type="term" value="F:3'-5' exonuclease activity"/>
    <property type="evidence" value="ECO:0007669"/>
    <property type="project" value="InterPro"/>
</dbReference>
<name>A0A327K245_9BRAD</name>
<dbReference type="InterPro" id="IPR004365">
    <property type="entry name" value="NA-bd_OB_tRNA"/>
</dbReference>
<proteinExistence type="inferred from homology"/>
<dbReference type="AlphaFoldDB" id="A0A327K245"/>
<evidence type="ECO:0000256" key="3">
    <source>
        <dbReference type="SAM" id="MobiDB-lite"/>
    </source>
</evidence>
<feature type="compositionally biased region" description="Basic and acidic residues" evidence="3">
    <location>
        <begin position="16"/>
        <end position="27"/>
    </location>
</feature>
<dbReference type="GO" id="GO:0006260">
    <property type="term" value="P:DNA replication"/>
    <property type="evidence" value="ECO:0007669"/>
    <property type="project" value="InterPro"/>
</dbReference>
<dbReference type="Proteomes" id="UP000248863">
    <property type="component" value="Unassembled WGS sequence"/>
</dbReference>
<evidence type="ECO:0000256" key="2">
    <source>
        <dbReference type="ARBA" id="ARBA00017273"/>
    </source>
</evidence>
<keyword evidence="7" id="KW-1185">Reference proteome</keyword>
<comment type="caution">
    <text evidence="6">The sequence shown here is derived from an EMBL/GenBank/DDBJ whole genome shotgun (WGS) entry which is preliminary data.</text>
</comment>
<dbReference type="EMBL" id="NPEU01000469">
    <property type="protein sequence ID" value="RAI31856.1"/>
    <property type="molecule type" value="Genomic_DNA"/>
</dbReference>
<accession>A0A327K245</accession>
<organism evidence="6 7">
    <name type="scientific">Rhodoplanes elegans</name>
    <dbReference type="NCBI Taxonomy" id="29408"/>
    <lineage>
        <taxon>Bacteria</taxon>
        <taxon>Pseudomonadati</taxon>
        <taxon>Pseudomonadota</taxon>
        <taxon>Alphaproteobacteria</taxon>
        <taxon>Hyphomicrobiales</taxon>
        <taxon>Nitrobacteraceae</taxon>
        <taxon>Rhodoplanes</taxon>
    </lineage>
</organism>
<protein>
    <recommendedName>
        <fullName evidence="2">Error-prone DNA polymerase</fullName>
    </recommendedName>
</protein>
<dbReference type="Pfam" id="PF01336">
    <property type="entry name" value="tRNA_anti-codon"/>
    <property type="match status" value="1"/>
</dbReference>
<gene>
    <name evidence="6" type="ORF">CH338_25165</name>
</gene>
<evidence type="ECO:0000313" key="6">
    <source>
        <dbReference type="EMBL" id="RAI31856.1"/>
    </source>
</evidence>
<feature type="domain" description="OB" evidence="4">
    <location>
        <begin position="202"/>
        <end position="275"/>
    </location>
</feature>
<feature type="non-terminal residue" evidence="6">
    <location>
        <position position="1"/>
    </location>
</feature>
<evidence type="ECO:0000259" key="5">
    <source>
        <dbReference type="Pfam" id="PF14579"/>
    </source>
</evidence>
<evidence type="ECO:0000259" key="4">
    <source>
        <dbReference type="Pfam" id="PF01336"/>
    </source>
</evidence>
<dbReference type="PANTHER" id="PTHR32294">
    <property type="entry name" value="DNA POLYMERASE III SUBUNIT ALPHA"/>
    <property type="match status" value="1"/>
</dbReference>
<dbReference type="InterPro" id="IPR029460">
    <property type="entry name" value="DNAPol_HHH"/>
</dbReference>
<feature type="domain" description="DNA polymerase helix-hairpin-helix motif" evidence="5">
    <location>
        <begin position="53"/>
        <end position="117"/>
    </location>
</feature>
<dbReference type="CDD" id="cd04485">
    <property type="entry name" value="DnaE_OBF"/>
    <property type="match status" value="1"/>
</dbReference>
<dbReference type="InterPro" id="IPR004805">
    <property type="entry name" value="DnaE2/DnaE/PolC"/>
</dbReference>
<reference evidence="6 7" key="1">
    <citation type="submission" date="2017-07" db="EMBL/GenBank/DDBJ databases">
        <title>Draft Genome Sequences of Select Purple Nonsulfur Bacteria.</title>
        <authorList>
            <person name="Lasarre B."/>
            <person name="Mckinlay J.B."/>
        </authorList>
    </citation>
    <scope>NUCLEOTIDE SEQUENCE [LARGE SCALE GENOMIC DNA]</scope>
    <source>
        <strain evidence="6 7">DSM 11907</strain>
    </source>
</reference>
<comment type="similarity">
    <text evidence="1">Belongs to the DNA polymerase type-C family. DnaE2 subfamily.</text>
</comment>
<evidence type="ECO:0000256" key="1">
    <source>
        <dbReference type="ARBA" id="ARBA00007391"/>
    </source>
</evidence>
<dbReference type="GO" id="GO:0003676">
    <property type="term" value="F:nucleic acid binding"/>
    <property type="evidence" value="ECO:0007669"/>
    <property type="project" value="InterPro"/>
</dbReference>